<sequence length="71" mass="8033">MTISNQSTQNINAKIHRTTMSGMFNLGNVFELVVNSLNNRAFTGQKLVVKTHQLILHVAAWFSKKFNTEVL</sequence>
<dbReference type="Proteomes" id="UP000252107">
    <property type="component" value="Unassembled WGS sequence"/>
</dbReference>
<evidence type="ECO:0000313" key="2">
    <source>
        <dbReference type="EMBL" id="RCJ42416.1"/>
    </source>
</evidence>
<dbReference type="EMBL" id="LXQD01000303">
    <property type="protein sequence ID" value="RCJ27694.1"/>
    <property type="molecule type" value="Genomic_DNA"/>
</dbReference>
<reference evidence="3" key="1">
    <citation type="submission" date="2016-04" db="EMBL/GenBank/DDBJ databases">
        <authorList>
            <person name="Tabuchi Yagui T.R."/>
        </authorList>
    </citation>
    <scope>NUCLEOTIDE SEQUENCE [LARGE SCALE GENOMIC DNA]</scope>
</reference>
<evidence type="ECO:0000313" key="1">
    <source>
        <dbReference type="EMBL" id="RCJ27694.1"/>
    </source>
</evidence>
<protein>
    <submittedName>
        <fullName evidence="1">Uncharacterized protein</fullName>
    </submittedName>
</protein>
<name>A0A367QWI8_9NOSO</name>
<comment type="caution">
    <text evidence="1">The sequence shown here is derived from an EMBL/GenBank/DDBJ whole genome shotgun (WGS) entry which is preliminary data.</text>
</comment>
<dbReference type="AlphaFoldDB" id="A0A367QWI8"/>
<accession>A0A367QWI8</accession>
<keyword evidence="3" id="KW-1185">Reference proteome</keyword>
<evidence type="ECO:0000313" key="3">
    <source>
        <dbReference type="Proteomes" id="UP000252107"/>
    </source>
</evidence>
<organism evidence="1 3">
    <name type="scientific">Nostoc minutum NIES-26</name>
    <dbReference type="NCBI Taxonomy" id="1844469"/>
    <lineage>
        <taxon>Bacteria</taxon>
        <taxon>Bacillati</taxon>
        <taxon>Cyanobacteriota</taxon>
        <taxon>Cyanophyceae</taxon>
        <taxon>Nostocales</taxon>
        <taxon>Nostocaceae</taxon>
        <taxon>Nostoc</taxon>
    </lineage>
</organism>
<gene>
    <name evidence="1" type="ORF">A6770_25480</name>
    <name evidence="2" type="ORF">A6770_34955</name>
</gene>
<proteinExistence type="predicted"/>
<reference evidence="1" key="2">
    <citation type="submission" date="2016-04" db="EMBL/GenBank/DDBJ databases">
        <authorList>
            <person name="Evans L.H."/>
            <person name="Alamgir A."/>
            <person name="Owens N."/>
            <person name="Weber N.D."/>
            <person name="Virtaneva K."/>
            <person name="Barbian K."/>
            <person name="Babar A."/>
            <person name="Rosenke K."/>
        </authorList>
    </citation>
    <scope>NUCLEOTIDE SEQUENCE [LARGE SCALE GENOMIC DNA]</scope>
    <source>
        <strain evidence="1">NIES-26</strain>
    </source>
</reference>
<dbReference type="EMBL" id="LXQD01000007">
    <property type="protein sequence ID" value="RCJ42416.1"/>
    <property type="molecule type" value="Genomic_DNA"/>
</dbReference>